<dbReference type="EMBL" id="PVNL01000106">
    <property type="protein sequence ID" value="PRQ03936.1"/>
    <property type="molecule type" value="Genomic_DNA"/>
</dbReference>
<dbReference type="AlphaFoldDB" id="A0A2S9YG06"/>
<dbReference type="InterPro" id="IPR011247">
    <property type="entry name" value="Chemotax_prot-Glu_Me-esterase"/>
</dbReference>
<comment type="caution">
    <text evidence="6">The sequence shown here is derived from an EMBL/GenBank/DDBJ whole genome shotgun (WGS) entry which is preliminary data.</text>
</comment>
<dbReference type="OrthoDB" id="9791760at2"/>
<dbReference type="PANTHER" id="PTHR42872:SF6">
    <property type="entry name" value="PROTEIN-GLUTAMATE METHYLESTERASE_PROTEIN-GLUTAMINE GLUTAMINASE"/>
    <property type="match status" value="1"/>
</dbReference>
<dbReference type="SUPFAM" id="SSF52738">
    <property type="entry name" value="Methylesterase CheB, C-terminal domain"/>
    <property type="match status" value="1"/>
</dbReference>
<dbReference type="Pfam" id="PF01339">
    <property type="entry name" value="CheB_methylest"/>
    <property type="match status" value="1"/>
</dbReference>
<dbReference type="GO" id="GO:0006935">
    <property type="term" value="P:chemotaxis"/>
    <property type="evidence" value="ECO:0007669"/>
    <property type="project" value="UniProtKB-UniRule"/>
</dbReference>
<feature type="active site" evidence="4">
    <location>
        <position position="15"/>
    </location>
</feature>
<evidence type="ECO:0000313" key="6">
    <source>
        <dbReference type="EMBL" id="PRQ03936.1"/>
    </source>
</evidence>
<dbReference type="GO" id="GO:0000156">
    <property type="term" value="F:phosphorelay response regulator activity"/>
    <property type="evidence" value="ECO:0007669"/>
    <property type="project" value="InterPro"/>
</dbReference>
<dbReference type="PIRSF" id="PIRSF036461">
    <property type="entry name" value="Chmtx_methlestr"/>
    <property type="match status" value="1"/>
</dbReference>
<protein>
    <recommendedName>
        <fullName evidence="2">protein-glutamate methylesterase</fullName>
        <ecNumber evidence="2">3.1.1.61</ecNumber>
    </recommendedName>
</protein>
<dbReference type="Gene3D" id="3.40.50.180">
    <property type="entry name" value="Methylesterase CheB, C-terminal domain"/>
    <property type="match status" value="1"/>
</dbReference>
<keyword evidence="1 4" id="KW-0378">Hydrolase</keyword>
<evidence type="ECO:0000256" key="2">
    <source>
        <dbReference type="ARBA" id="ARBA00039140"/>
    </source>
</evidence>
<dbReference type="InterPro" id="IPR035909">
    <property type="entry name" value="CheB_C"/>
</dbReference>
<keyword evidence="4" id="KW-0145">Chemotaxis</keyword>
<comment type="catalytic activity">
    <reaction evidence="3">
        <text>[protein]-L-glutamate 5-O-methyl ester + H2O = L-glutamyl-[protein] + methanol + H(+)</text>
        <dbReference type="Rhea" id="RHEA:23236"/>
        <dbReference type="Rhea" id="RHEA-COMP:10208"/>
        <dbReference type="Rhea" id="RHEA-COMP:10311"/>
        <dbReference type="ChEBI" id="CHEBI:15377"/>
        <dbReference type="ChEBI" id="CHEBI:15378"/>
        <dbReference type="ChEBI" id="CHEBI:17790"/>
        <dbReference type="ChEBI" id="CHEBI:29973"/>
        <dbReference type="ChEBI" id="CHEBI:82795"/>
        <dbReference type="EC" id="3.1.1.61"/>
    </reaction>
</comment>
<dbReference type="GO" id="GO:0005737">
    <property type="term" value="C:cytoplasm"/>
    <property type="evidence" value="ECO:0007669"/>
    <property type="project" value="InterPro"/>
</dbReference>
<dbReference type="CDD" id="cd16433">
    <property type="entry name" value="CheB"/>
    <property type="match status" value="1"/>
</dbReference>
<evidence type="ECO:0000256" key="4">
    <source>
        <dbReference type="PROSITE-ProRule" id="PRU00050"/>
    </source>
</evidence>
<accession>A0A2S9YG06</accession>
<organism evidence="6 7">
    <name type="scientific">Enhygromyxa salina</name>
    <dbReference type="NCBI Taxonomy" id="215803"/>
    <lineage>
        <taxon>Bacteria</taxon>
        <taxon>Pseudomonadati</taxon>
        <taxon>Myxococcota</taxon>
        <taxon>Polyangia</taxon>
        <taxon>Nannocystales</taxon>
        <taxon>Nannocystaceae</taxon>
        <taxon>Enhygromyxa</taxon>
    </lineage>
</organism>
<feature type="domain" description="CheB-type methylesterase" evidence="5">
    <location>
        <begin position="1"/>
        <end position="192"/>
    </location>
</feature>
<dbReference type="EC" id="3.1.1.61" evidence="2"/>
<proteinExistence type="predicted"/>
<dbReference type="GO" id="GO:0008984">
    <property type="term" value="F:protein-glutamate methylesterase activity"/>
    <property type="evidence" value="ECO:0007669"/>
    <property type="project" value="UniProtKB-EC"/>
</dbReference>
<sequence>MFTSGNHDLVVIGGSAGGLQAVLELVGALSPDLPATLLLVLHSGANGPRTLDRVIDRATMLDCVYAEHGAALEHGRIYVAPPGVHMILVDDHLRLVHGPTENRARPSIDVLFRSVAITRGWRAIGVVLSGLLSDGAAGLAAIKRCGGLALVQDPSTVTFSSMPRSAMRATEVDGCAAASELSQLLVEMVYRPIATTAPEVPKDLITEARMVVDPTLTTDELEKIGRPSTMVCPECGGTLYELHDQRYRCRVGHAYGADHMVFEHEQQIDLQLWTVLRTVQNAITLHRKMLAEALSEPENNNPGHGVGLRARIKEFEAWSNSLRKLLLKRHQ</sequence>
<evidence type="ECO:0000256" key="1">
    <source>
        <dbReference type="ARBA" id="ARBA00022801"/>
    </source>
</evidence>
<dbReference type="PANTHER" id="PTHR42872">
    <property type="entry name" value="PROTEIN-GLUTAMATE METHYLESTERASE/PROTEIN-GLUTAMINE GLUTAMINASE"/>
    <property type="match status" value="1"/>
</dbReference>
<feature type="active site" evidence="4">
    <location>
        <position position="42"/>
    </location>
</feature>
<gene>
    <name evidence="6" type="primary">cheB_1</name>
    <name evidence="6" type="ORF">ENSA7_52270</name>
</gene>
<name>A0A2S9YG06_9BACT</name>
<dbReference type="InterPro" id="IPR000673">
    <property type="entry name" value="Sig_transdc_resp-reg_Me-estase"/>
</dbReference>
<dbReference type="Proteomes" id="UP000238823">
    <property type="component" value="Unassembled WGS sequence"/>
</dbReference>
<reference evidence="6 7" key="1">
    <citation type="submission" date="2018-03" db="EMBL/GenBank/DDBJ databases">
        <title>Draft Genome Sequences of the Obligatory Marine Myxobacteria Enhygromyxa salina SWB007.</title>
        <authorList>
            <person name="Poehlein A."/>
            <person name="Moghaddam J.A."/>
            <person name="Harms H."/>
            <person name="Alanjari M."/>
            <person name="Koenig G.M."/>
            <person name="Daniel R."/>
            <person name="Schaeberle T.F."/>
        </authorList>
    </citation>
    <scope>NUCLEOTIDE SEQUENCE [LARGE SCALE GENOMIC DNA]</scope>
    <source>
        <strain evidence="6 7">SWB007</strain>
    </source>
</reference>
<dbReference type="RefSeq" id="WP_106092118.1">
    <property type="nucleotide sequence ID" value="NZ_PVNL01000106.1"/>
</dbReference>
<evidence type="ECO:0000259" key="5">
    <source>
        <dbReference type="PROSITE" id="PS50122"/>
    </source>
</evidence>
<feature type="active site" evidence="4">
    <location>
        <position position="134"/>
    </location>
</feature>
<dbReference type="PROSITE" id="PS50122">
    <property type="entry name" value="CHEB"/>
    <property type="match status" value="1"/>
</dbReference>
<evidence type="ECO:0000256" key="3">
    <source>
        <dbReference type="ARBA" id="ARBA00048267"/>
    </source>
</evidence>
<evidence type="ECO:0000313" key="7">
    <source>
        <dbReference type="Proteomes" id="UP000238823"/>
    </source>
</evidence>